<dbReference type="PANTHER" id="PTHR47723:SF24">
    <property type="entry name" value="RNASE H TYPE-1 DOMAIN-CONTAINING PROTEIN"/>
    <property type="match status" value="1"/>
</dbReference>
<dbReference type="Gene3D" id="3.30.420.10">
    <property type="entry name" value="Ribonuclease H-like superfamily/Ribonuclease H"/>
    <property type="match status" value="1"/>
</dbReference>
<dbReference type="InterPro" id="IPR012337">
    <property type="entry name" value="RNaseH-like_sf"/>
</dbReference>
<dbReference type="InterPro" id="IPR036397">
    <property type="entry name" value="RNaseH_sf"/>
</dbReference>
<dbReference type="Pfam" id="PF13456">
    <property type="entry name" value="RVT_3"/>
    <property type="match status" value="1"/>
</dbReference>
<dbReference type="CDD" id="cd06222">
    <property type="entry name" value="RNase_H_like"/>
    <property type="match status" value="1"/>
</dbReference>
<dbReference type="SUPFAM" id="SSF53098">
    <property type="entry name" value="Ribonuclease H-like"/>
    <property type="match status" value="1"/>
</dbReference>
<keyword evidence="4" id="KW-1185">Reference proteome</keyword>
<dbReference type="PANTHER" id="PTHR47723">
    <property type="entry name" value="OS05G0353850 PROTEIN"/>
    <property type="match status" value="1"/>
</dbReference>
<dbReference type="InterPro" id="IPR044730">
    <property type="entry name" value="RNase_H-like_dom_plant"/>
</dbReference>
<dbReference type="InterPro" id="IPR053151">
    <property type="entry name" value="RNase_H-like"/>
</dbReference>
<evidence type="ECO:0000259" key="1">
    <source>
        <dbReference type="Pfam" id="PF13456"/>
    </source>
</evidence>
<feature type="domain" description="RNase H type-1" evidence="1">
    <location>
        <begin position="129"/>
        <end position="192"/>
    </location>
</feature>
<dbReference type="InterPro" id="IPR026960">
    <property type="entry name" value="RVT-Znf"/>
</dbReference>
<evidence type="ECO:0000259" key="2">
    <source>
        <dbReference type="Pfam" id="PF13966"/>
    </source>
</evidence>
<accession>A0ABR0QHF8</accession>
<evidence type="ECO:0008006" key="5">
    <source>
        <dbReference type="Google" id="ProtNLM"/>
    </source>
</evidence>
<proteinExistence type="predicted"/>
<name>A0ABR0QHF8_GOSAR</name>
<dbReference type="InterPro" id="IPR002156">
    <property type="entry name" value="RNaseH_domain"/>
</dbReference>
<comment type="caution">
    <text evidence="3">The sequence shown here is derived from an EMBL/GenBank/DDBJ whole genome shotgun (WGS) entry which is preliminary data.</text>
</comment>
<evidence type="ECO:0000313" key="3">
    <source>
        <dbReference type="EMBL" id="KAK5838398.1"/>
    </source>
</evidence>
<reference evidence="3 4" key="1">
    <citation type="submission" date="2023-03" db="EMBL/GenBank/DDBJ databases">
        <title>WGS of Gossypium arboreum.</title>
        <authorList>
            <person name="Yu D."/>
        </authorList>
    </citation>
    <scope>NUCLEOTIDE SEQUENCE [LARGE SCALE GENOMIC DNA]</scope>
    <source>
        <tissue evidence="3">Leaf</tissue>
    </source>
</reference>
<dbReference type="EMBL" id="JARKNE010000003">
    <property type="protein sequence ID" value="KAK5838398.1"/>
    <property type="molecule type" value="Genomic_DNA"/>
</dbReference>
<protein>
    <recommendedName>
        <fullName evidence="5">RNase H type-1 domain-containing protein</fullName>
    </recommendedName>
</protein>
<organism evidence="3 4">
    <name type="scientific">Gossypium arboreum</name>
    <name type="common">Tree cotton</name>
    <name type="synonym">Gossypium nanking</name>
    <dbReference type="NCBI Taxonomy" id="29729"/>
    <lineage>
        <taxon>Eukaryota</taxon>
        <taxon>Viridiplantae</taxon>
        <taxon>Streptophyta</taxon>
        <taxon>Embryophyta</taxon>
        <taxon>Tracheophyta</taxon>
        <taxon>Spermatophyta</taxon>
        <taxon>Magnoliopsida</taxon>
        <taxon>eudicotyledons</taxon>
        <taxon>Gunneridae</taxon>
        <taxon>Pentapetalae</taxon>
        <taxon>rosids</taxon>
        <taxon>malvids</taxon>
        <taxon>Malvales</taxon>
        <taxon>Malvaceae</taxon>
        <taxon>Malvoideae</taxon>
        <taxon>Gossypium</taxon>
    </lineage>
</organism>
<sequence>MSDRLLTNGERNRRGMTEESHCPRCGAAWESGLHVIRDCNFARGTWNVIIPDEEDWIGKILSSDVLSTVEGTTWNSLFSIIAWLIWKNRHNFLFNGSHSSGPEMIANLAANFSLSSSWRPPSNRWIKVNSDGSDDLEAGISATGGVLRDAHGKWILGFMRKTGSAIVFQVEARALLEGIRIAWEKGFRRISFRNINRQQDAVADGMTKLGRISYSDLIICYNPPSEVVPYIEQQKTRIANSMMHEPG</sequence>
<dbReference type="Proteomes" id="UP001358586">
    <property type="component" value="Chromosome 3"/>
</dbReference>
<evidence type="ECO:0000313" key="4">
    <source>
        <dbReference type="Proteomes" id="UP001358586"/>
    </source>
</evidence>
<gene>
    <name evidence="3" type="ORF">PVK06_007127</name>
</gene>
<dbReference type="Pfam" id="PF13966">
    <property type="entry name" value="zf-RVT"/>
    <property type="match status" value="1"/>
</dbReference>
<feature type="domain" description="Reverse transcriptase zinc-binding" evidence="2">
    <location>
        <begin position="2"/>
        <end position="46"/>
    </location>
</feature>